<dbReference type="EMBL" id="DS113606">
    <property type="protein sequence ID" value="EAY00304.1"/>
    <property type="molecule type" value="Genomic_DNA"/>
</dbReference>
<dbReference type="AlphaFoldDB" id="A2F457"/>
<gene>
    <name evidence="2" type="ORF">TVAG_179750</name>
</gene>
<dbReference type="SMR" id="A2F457"/>
<dbReference type="Proteomes" id="UP000001542">
    <property type="component" value="Unassembled WGS sequence"/>
</dbReference>
<dbReference type="KEGG" id="tva:4758123"/>
<accession>A2F457</accession>
<keyword evidence="3" id="KW-1185">Reference proteome</keyword>
<feature type="compositionally biased region" description="Polar residues" evidence="1">
    <location>
        <begin position="85"/>
        <end position="97"/>
    </location>
</feature>
<dbReference type="VEuPathDB" id="TrichDB:TVAGG3_1002280"/>
<sequence length="230" mass="26757">MYNTQPVCKPRLDVAEKARAYDRHTHALKYNKHSPISTQPPLAPSVRIYERSRNEERELIKQKDKINSKIIDEVWKRAHGIPIPNDTSKLSKPQTARTRAVKKPWSSLLLEKESLFPNKQEQIMNSSRSIHRKQAQFEASASVFSKEPESGMHVRYNKPTRSNMSPLRRSQENSARVPRAHSDDGFKINNNIPEEDQTIEEIEPPPENENEMKLWTTKDHQLFIQGLLHH</sequence>
<reference evidence="2" key="2">
    <citation type="journal article" date="2007" name="Science">
        <title>Draft genome sequence of the sexually transmitted pathogen Trichomonas vaginalis.</title>
        <authorList>
            <person name="Carlton J.M."/>
            <person name="Hirt R.P."/>
            <person name="Silva J.C."/>
            <person name="Delcher A.L."/>
            <person name="Schatz M."/>
            <person name="Zhao Q."/>
            <person name="Wortman J.R."/>
            <person name="Bidwell S.L."/>
            <person name="Alsmark U.C.M."/>
            <person name="Besteiro S."/>
            <person name="Sicheritz-Ponten T."/>
            <person name="Noel C.J."/>
            <person name="Dacks J.B."/>
            <person name="Foster P.G."/>
            <person name="Simillion C."/>
            <person name="Van de Peer Y."/>
            <person name="Miranda-Saavedra D."/>
            <person name="Barton G.J."/>
            <person name="Westrop G.D."/>
            <person name="Mueller S."/>
            <person name="Dessi D."/>
            <person name="Fiori P.L."/>
            <person name="Ren Q."/>
            <person name="Paulsen I."/>
            <person name="Zhang H."/>
            <person name="Bastida-Corcuera F.D."/>
            <person name="Simoes-Barbosa A."/>
            <person name="Brown M.T."/>
            <person name="Hayes R.D."/>
            <person name="Mukherjee M."/>
            <person name="Okumura C.Y."/>
            <person name="Schneider R."/>
            <person name="Smith A.J."/>
            <person name="Vanacova S."/>
            <person name="Villalvazo M."/>
            <person name="Haas B.J."/>
            <person name="Pertea M."/>
            <person name="Feldblyum T.V."/>
            <person name="Utterback T.R."/>
            <person name="Shu C.L."/>
            <person name="Osoegawa K."/>
            <person name="de Jong P.J."/>
            <person name="Hrdy I."/>
            <person name="Horvathova L."/>
            <person name="Zubacova Z."/>
            <person name="Dolezal P."/>
            <person name="Malik S.B."/>
            <person name="Logsdon J.M. Jr."/>
            <person name="Henze K."/>
            <person name="Gupta A."/>
            <person name="Wang C.C."/>
            <person name="Dunne R.L."/>
            <person name="Upcroft J.A."/>
            <person name="Upcroft P."/>
            <person name="White O."/>
            <person name="Salzberg S.L."/>
            <person name="Tang P."/>
            <person name="Chiu C.-H."/>
            <person name="Lee Y.-S."/>
            <person name="Embley T.M."/>
            <person name="Coombs G.H."/>
            <person name="Mottram J.C."/>
            <person name="Tachezy J."/>
            <person name="Fraser-Liggett C.M."/>
            <person name="Johnson P.J."/>
        </authorList>
    </citation>
    <scope>NUCLEOTIDE SEQUENCE [LARGE SCALE GENOMIC DNA]</scope>
    <source>
        <strain evidence="2">G3</strain>
    </source>
</reference>
<dbReference type="VEuPathDB" id="TrichDB:TVAG_179750"/>
<reference evidence="2" key="1">
    <citation type="submission" date="2006-10" db="EMBL/GenBank/DDBJ databases">
        <authorList>
            <person name="Amadeo P."/>
            <person name="Zhao Q."/>
            <person name="Wortman J."/>
            <person name="Fraser-Liggett C."/>
            <person name="Carlton J."/>
        </authorList>
    </citation>
    <scope>NUCLEOTIDE SEQUENCE</scope>
    <source>
        <strain evidence="2">G3</strain>
    </source>
</reference>
<evidence type="ECO:0000313" key="2">
    <source>
        <dbReference type="EMBL" id="EAY00304.1"/>
    </source>
</evidence>
<proteinExistence type="predicted"/>
<evidence type="ECO:0000313" key="3">
    <source>
        <dbReference type="Proteomes" id="UP000001542"/>
    </source>
</evidence>
<feature type="compositionally biased region" description="Acidic residues" evidence="1">
    <location>
        <begin position="193"/>
        <end position="205"/>
    </location>
</feature>
<organism evidence="2 3">
    <name type="scientific">Trichomonas vaginalis (strain ATCC PRA-98 / G3)</name>
    <dbReference type="NCBI Taxonomy" id="412133"/>
    <lineage>
        <taxon>Eukaryota</taxon>
        <taxon>Metamonada</taxon>
        <taxon>Parabasalia</taxon>
        <taxon>Trichomonadida</taxon>
        <taxon>Trichomonadidae</taxon>
        <taxon>Trichomonas</taxon>
    </lineage>
</organism>
<feature type="region of interest" description="Disordered" evidence="1">
    <location>
        <begin position="146"/>
        <end position="205"/>
    </location>
</feature>
<name>A2F457_TRIV3</name>
<evidence type="ECO:0000256" key="1">
    <source>
        <dbReference type="SAM" id="MobiDB-lite"/>
    </source>
</evidence>
<dbReference type="InParanoid" id="A2F457"/>
<protein>
    <submittedName>
        <fullName evidence="2">Uncharacterized protein</fullName>
    </submittedName>
</protein>
<feature type="region of interest" description="Disordered" evidence="1">
    <location>
        <begin position="82"/>
        <end position="102"/>
    </location>
</feature>